<keyword evidence="5" id="KW-1185">Reference proteome</keyword>
<sequence>MSAQHESHSPADRDEAFERAAVPMLALTPSGAVVRANASLRALLNIPANTSVSSLVAPLGLTAVQWVLSHLRLAAREPGFALAAVTGPRVMLPSGVPVRLCLAGEPPGQWTLRFERAGGTPAPAPRRADHAEAEPPERADDIALRELRRMFWYSPFPVVLQDAQYRVVDVNQAFLDYSGYARSDLIGLDPMVLFHPDDREQHESVRRQLELDLERAESSPMTERRFLDAGGQTRWYRAAHRRVYGSDGQAMSLTVLHDCTAEHQARERADRSVHELDQWFDLTPVGMMLFDEDGLVVRSNPALQQLIGRVPFSLAKAHVSLQELLGWYAGGPLAALHPDSEPLHRHGWVDHEDEDRALHAVVRCLEERHGHRRYMVVIEDRTAEDRLDMAQSQLGALAETAQAGLATFNEHTGRFQFDRRTARGAGDGLVSSELKAISRDLVRSDTLPDFDRVQQAVRQGERVDARYAIQHPELGTRWLQTRVEPRMLNSGKRSTSVVTLDVTEQHLMQQRSERLLRELTTILESTTTGIAYLRGETLLRYNRQFERMLGLEPDAALDRRFGDLLPASVDAQRLVDEAMQVLAGTTLYETEIEISLPGQPLRWCALSMRRMEAGGSEIESIVVLADVTRLKMQQAELEALARDRELMFSLSDVGIAFLRDGRVQRASEGFCLLSGYGAGELETLEERALFTDDNDYQRLRAEHTEALLETGRWTGERLLRRKDGTQCWVQVHKRLVHEGDPEGGVIASYVNVDARRLAEQALATQAERTRAILDSVLVGIVTVGAHGIEWMNRSARRMFGGDLADFAGRPINVVASSDPSHPFQRLAVEHLEHGQTQTFECQVMARDGRNFWVVGNAVVTGVGPRGREITYALLDIDSRRQAEQRIADAQASLRRLIDLAPLAIALRDARTLRILQINPIAAALSGREAGELVGCAPEDMYPAQEAEMYRGDMEAALAVEGVTQREYRVTIDGQPTVWDARYLPLSRSGQPPDQLLLVAANVTEQRAAQEARLEAAISQRELLVKEVHHRIKNNLQGVAGLLQQIAGRKPEMAGPISEVAGQVQAIAHVYGLQVGAVGPLRLKRVVEAITGSVQKTFDRSIALTIEGEHVQEWALPEAESIPIALTLNELLTNAIKHSASGDVGCRLQCEDDAVEIEVSNPGQLPPGFTLAQFPGGVSGLGLIRALLPRRSARLTLDNDADRVRAVVRLTPPGVTRLTAL</sequence>
<dbReference type="Proteomes" id="UP001165541">
    <property type="component" value="Unassembled WGS sequence"/>
</dbReference>
<dbReference type="PANTHER" id="PTHR44757:SF2">
    <property type="entry name" value="BIOFILM ARCHITECTURE MAINTENANCE PROTEIN MBAA"/>
    <property type="match status" value="1"/>
</dbReference>
<feature type="domain" description="PAS" evidence="2">
    <location>
        <begin position="143"/>
        <end position="216"/>
    </location>
</feature>
<dbReference type="SUPFAM" id="SSF55874">
    <property type="entry name" value="ATPase domain of HSP90 chaperone/DNA topoisomerase II/histidine kinase"/>
    <property type="match status" value="1"/>
</dbReference>
<dbReference type="PANTHER" id="PTHR44757">
    <property type="entry name" value="DIGUANYLATE CYCLASE DGCP"/>
    <property type="match status" value="1"/>
</dbReference>
<evidence type="ECO:0000259" key="2">
    <source>
        <dbReference type="PROSITE" id="PS50112"/>
    </source>
</evidence>
<dbReference type="PROSITE" id="PS50113">
    <property type="entry name" value="PAC"/>
    <property type="match status" value="1"/>
</dbReference>
<comment type="caution">
    <text evidence="4">The sequence shown here is derived from an EMBL/GenBank/DDBJ whole genome shotgun (WGS) entry which is preliminary data.</text>
</comment>
<dbReference type="PROSITE" id="PS50112">
    <property type="entry name" value="PAS"/>
    <property type="match status" value="2"/>
</dbReference>
<feature type="compositionally biased region" description="Basic and acidic residues" evidence="1">
    <location>
        <begin position="126"/>
        <end position="137"/>
    </location>
</feature>
<dbReference type="InterPro" id="IPR000700">
    <property type="entry name" value="PAS-assoc_C"/>
</dbReference>
<feature type="domain" description="PAS" evidence="2">
    <location>
        <begin position="889"/>
        <end position="934"/>
    </location>
</feature>
<dbReference type="Gene3D" id="3.30.450.20">
    <property type="entry name" value="PAS domain"/>
    <property type="match status" value="6"/>
</dbReference>
<protein>
    <submittedName>
        <fullName evidence="4">PAS domain S-box protein</fullName>
    </submittedName>
</protein>
<evidence type="ECO:0000259" key="3">
    <source>
        <dbReference type="PROSITE" id="PS50113"/>
    </source>
</evidence>
<feature type="region of interest" description="Disordered" evidence="1">
    <location>
        <begin position="115"/>
        <end position="137"/>
    </location>
</feature>
<dbReference type="Pfam" id="PF13188">
    <property type="entry name" value="PAS_8"/>
    <property type="match status" value="1"/>
</dbReference>
<evidence type="ECO:0000313" key="5">
    <source>
        <dbReference type="Proteomes" id="UP001165541"/>
    </source>
</evidence>
<dbReference type="SUPFAM" id="SSF55785">
    <property type="entry name" value="PYP-like sensor domain (PAS domain)"/>
    <property type="match status" value="7"/>
</dbReference>
<dbReference type="CDD" id="cd00130">
    <property type="entry name" value="PAS"/>
    <property type="match status" value="5"/>
</dbReference>
<evidence type="ECO:0000313" key="4">
    <source>
        <dbReference type="EMBL" id="MCM5679427.1"/>
    </source>
</evidence>
<gene>
    <name evidence="4" type="ORF">M8A51_07770</name>
</gene>
<dbReference type="InterPro" id="IPR011495">
    <property type="entry name" value="Sig_transdc_His_kin_sub2_dim/P"/>
</dbReference>
<reference evidence="4" key="1">
    <citation type="submission" date="2022-05" db="EMBL/GenBank/DDBJ databases">
        <title>Schlegelella sp. nov., isolated from mangrove soil.</title>
        <authorList>
            <person name="Liu Y."/>
            <person name="Ge X."/>
            <person name="Liu W."/>
        </authorList>
    </citation>
    <scope>NUCLEOTIDE SEQUENCE</scope>
    <source>
        <strain evidence="4">S2-27</strain>
    </source>
</reference>
<dbReference type="Pfam" id="PF07568">
    <property type="entry name" value="HisKA_2"/>
    <property type="match status" value="1"/>
</dbReference>
<feature type="domain" description="PAC" evidence="3">
    <location>
        <begin position="837"/>
        <end position="888"/>
    </location>
</feature>
<dbReference type="InterPro" id="IPR052155">
    <property type="entry name" value="Biofilm_reg_signaling"/>
</dbReference>
<dbReference type="InterPro" id="IPR000014">
    <property type="entry name" value="PAS"/>
</dbReference>
<dbReference type="InterPro" id="IPR013767">
    <property type="entry name" value="PAS_fold"/>
</dbReference>
<dbReference type="Pfam" id="PF13426">
    <property type="entry name" value="PAS_9"/>
    <property type="match status" value="1"/>
</dbReference>
<organism evidence="4 5">
    <name type="scientific">Caldimonas mangrovi</name>
    <dbReference type="NCBI Taxonomy" id="2944811"/>
    <lineage>
        <taxon>Bacteria</taxon>
        <taxon>Pseudomonadati</taxon>
        <taxon>Pseudomonadota</taxon>
        <taxon>Betaproteobacteria</taxon>
        <taxon>Burkholderiales</taxon>
        <taxon>Sphaerotilaceae</taxon>
        <taxon>Caldimonas</taxon>
    </lineage>
</organism>
<dbReference type="InterPro" id="IPR036890">
    <property type="entry name" value="HATPase_C_sf"/>
</dbReference>
<dbReference type="InterPro" id="IPR035965">
    <property type="entry name" value="PAS-like_dom_sf"/>
</dbReference>
<dbReference type="Gene3D" id="3.30.565.10">
    <property type="entry name" value="Histidine kinase-like ATPase, C-terminal domain"/>
    <property type="match status" value="1"/>
</dbReference>
<proteinExistence type="predicted"/>
<dbReference type="InterPro" id="IPR013656">
    <property type="entry name" value="PAS_4"/>
</dbReference>
<evidence type="ECO:0000256" key="1">
    <source>
        <dbReference type="SAM" id="MobiDB-lite"/>
    </source>
</evidence>
<accession>A0ABT0YME9</accession>
<dbReference type="Pfam" id="PF08448">
    <property type="entry name" value="PAS_4"/>
    <property type="match status" value="2"/>
</dbReference>
<name>A0ABT0YME9_9BURK</name>
<dbReference type="Pfam" id="PF00989">
    <property type="entry name" value="PAS"/>
    <property type="match status" value="1"/>
</dbReference>
<dbReference type="SMART" id="SM00091">
    <property type="entry name" value="PAS"/>
    <property type="match status" value="7"/>
</dbReference>
<dbReference type="NCBIfam" id="TIGR00229">
    <property type="entry name" value="sensory_box"/>
    <property type="match status" value="4"/>
</dbReference>
<dbReference type="RefSeq" id="WP_251777638.1">
    <property type="nucleotide sequence ID" value="NZ_JAMKFE010000004.1"/>
</dbReference>
<dbReference type="EMBL" id="JAMKFE010000004">
    <property type="protein sequence ID" value="MCM5679427.1"/>
    <property type="molecule type" value="Genomic_DNA"/>
</dbReference>